<protein>
    <submittedName>
        <fullName evidence="1">Uncharacterized protein</fullName>
    </submittedName>
</protein>
<gene>
    <name evidence="1" type="ORF">PFR001_LOCUS3505</name>
</gene>
<evidence type="ECO:0000313" key="1">
    <source>
        <dbReference type="EMBL" id="CAH0487990.1"/>
    </source>
</evidence>
<proteinExistence type="predicted"/>
<evidence type="ECO:0000313" key="2">
    <source>
        <dbReference type="Proteomes" id="UP001157938"/>
    </source>
</evidence>
<organism evidence="1 2">
    <name type="scientific">Peronospora farinosa</name>
    <dbReference type="NCBI Taxonomy" id="134698"/>
    <lineage>
        <taxon>Eukaryota</taxon>
        <taxon>Sar</taxon>
        <taxon>Stramenopiles</taxon>
        <taxon>Oomycota</taxon>
        <taxon>Peronosporomycetes</taxon>
        <taxon>Peronosporales</taxon>
        <taxon>Peronosporaceae</taxon>
        <taxon>Peronospora</taxon>
    </lineage>
</organism>
<name>A0ABN8C1M2_9STRA</name>
<dbReference type="EMBL" id="CAKLBC010000749">
    <property type="protein sequence ID" value="CAH0487990.1"/>
    <property type="molecule type" value="Genomic_DNA"/>
</dbReference>
<keyword evidence="2" id="KW-1185">Reference proteome</keyword>
<reference evidence="1 2" key="1">
    <citation type="submission" date="2021-11" db="EMBL/GenBank/DDBJ databases">
        <authorList>
            <person name="Islam A."/>
            <person name="Islam S."/>
            <person name="Flora M.S."/>
            <person name="Rahman M."/>
            <person name="Ziaur R.M."/>
            <person name="Epstein J.H."/>
            <person name="Hassan M."/>
            <person name="Klassen M."/>
            <person name="Woodard K."/>
            <person name="Webb A."/>
            <person name="Webby R.J."/>
            <person name="El Zowalaty M.E."/>
        </authorList>
    </citation>
    <scope>NUCLEOTIDE SEQUENCE [LARGE SCALE GENOMIC DNA]</scope>
    <source>
        <strain evidence="1">Pf1</strain>
    </source>
</reference>
<dbReference type="Proteomes" id="UP001157938">
    <property type="component" value="Unassembled WGS sequence"/>
</dbReference>
<comment type="caution">
    <text evidence="1">The sequence shown here is derived from an EMBL/GenBank/DDBJ whole genome shotgun (WGS) entry which is preliminary data.</text>
</comment>
<sequence>MGQPVAVELSQSEAAALQKLSDLYAGNAHEAVGKIMGGISQRVEGVTNLEQKEVVYNSLIKLFLNPGNDYKLARLLDAEAKIKEMTAFAKNLQAAQLRYWHSQGMSAADVFDVLQLGTSNEKLFQNPLFYRLIDFIKSTTSDKETSSVLPTLYSTLSSKFNTNDLVKYLVNDINAGRETHLAPKLLLMRLLKGQLDGESKRTVLNVAKLNTGSQRMNGPLKVTFRKFSGFFTRIDSQWDDLTQLKEMFGESKTGEMLTTTNEESSVVTRAERLLHKQFREIRQYWATPMEQRANL</sequence>
<accession>A0ABN8C1M2</accession>